<name>A0A1I8FMT9_9PLAT</name>
<evidence type="ECO:0000313" key="2">
    <source>
        <dbReference type="Proteomes" id="UP000095280"/>
    </source>
</evidence>
<feature type="compositionally biased region" description="Low complexity" evidence="1">
    <location>
        <begin position="532"/>
        <end position="541"/>
    </location>
</feature>
<reference evidence="3" key="1">
    <citation type="submission" date="2016-11" db="UniProtKB">
        <authorList>
            <consortium name="WormBaseParasite"/>
        </authorList>
    </citation>
    <scope>IDENTIFICATION</scope>
</reference>
<evidence type="ECO:0000256" key="1">
    <source>
        <dbReference type="SAM" id="MobiDB-lite"/>
    </source>
</evidence>
<feature type="compositionally biased region" description="Basic and acidic residues" evidence="1">
    <location>
        <begin position="451"/>
        <end position="461"/>
    </location>
</feature>
<proteinExistence type="predicted"/>
<dbReference type="AlphaFoldDB" id="A0A1I8FMT9"/>
<protein>
    <submittedName>
        <fullName evidence="3">Regulator of chromosome condensation (RCC1) repeat-containing protein</fullName>
    </submittedName>
</protein>
<feature type="compositionally biased region" description="Basic and acidic residues" evidence="1">
    <location>
        <begin position="319"/>
        <end position="328"/>
    </location>
</feature>
<feature type="region of interest" description="Disordered" evidence="1">
    <location>
        <begin position="445"/>
        <end position="619"/>
    </location>
</feature>
<feature type="compositionally biased region" description="Basic residues" evidence="1">
    <location>
        <begin position="1"/>
        <end position="13"/>
    </location>
</feature>
<dbReference type="Proteomes" id="UP000095280">
    <property type="component" value="Unplaced"/>
</dbReference>
<feature type="compositionally biased region" description="Basic residues" evidence="1">
    <location>
        <begin position="489"/>
        <end position="501"/>
    </location>
</feature>
<organism evidence="2 3">
    <name type="scientific">Macrostomum lignano</name>
    <dbReference type="NCBI Taxonomy" id="282301"/>
    <lineage>
        <taxon>Eukaryota</taxon>
        <taxon>Metazoa</taxon>
        <taxon>Spiralia</taxon>
        <taxon>Lophotrochozoa</taxon>
        <taxon>Platyhelminthes</taxon>
        <taxon>Rhabditophora</taxon>
        <taxon>Macrostomorpha</taxon>
        <taxon>Macrostomida</taxon>
        <taxon>Macrostomidae</taxon>
        <taxon>Macrostomum</taxon>
    </lineage>
</organism>
<sequence length="619" mass="66767">LRRNLRISAKRAKPTFTSKNEKSSPWILRRRANAVMVAAVPPGVWLGLNDYGPAGCWQQGRPHAKPSGPNKERQSCESCLRAQRHTLVLADERHCLWLRKNSDGQNHWRRSRLHARGELLAWATTLKLLVQEDAGPCGAARPMPVTCQAEWGRVCRQLPLRLLLTDRRLYALRARRSAASWGSATPTTEFLFSPQPVPCPGRVQMCTVSAAAASPAGLGTRCHLRADCESLSDWEKDSKVACVAAGSGTRCGVCSRTGQLYAFGDPQHGKLGFKARDLRRRGRRQSILFLSFWRLPVRAHAGDRPAPDQRPAVVCGTPPDRRACRAAKDAGGGSGRSSSLARPARAATRGRRQAAGAARPSELPSAGGAASRSSTITIAASGTSASLADRRVGGGRLAPLSLNGAERPAPSGSLWIGAADSRRWRCGAAQVRVWLGVSVGVAGQGYGSDSDALKPSKRDGDLAGSSRRPETPQQQPSAASPRVGWVATNRRRLQAARRRSGGRGGSKPLKPIGTRIEDEENSDKDFGRGRAAEAAAKTAQQDQRRPRQVDRKDGAATSRERPAGLTRPRDGRRCQRRQERLVGGGQQEKATAVWLQGIGCGRGGKVGRRMAKPDRARSL</sequence>
<feature type="region of interest" description="Disordered" evidence="1">
    <location>
        <begin position="301"/>
        <end position="373"/>
    </location>
</feature>
<accession>A0A1I8FMT9</accession>
<evidence type="ECO:0000313" key="3">
    <source>
        <dbReference type="WBParaSite" id="maker-unitig_41291-snap-gene-0.1-mRNA-1"/>
    </source>
</evidence>
<feature type="compositionally biased region" description="Basic and acidic residues" evidence="1">
    <location>
        <begin position="542"/>
        <end position="580"/>
    </location>
</feature>
<keyword evidence="2" id="KW-1185">Reference proteome</keyword>
<dbReference type="WBParaSite" id="maker-unitig_41291-snap-gene-0.1-mRNA-1">
    <property type="protein sequence ID" value="maker-unitig_41291-snap-gene-0.1-mRNA-1"/>
    <property type="gene ID" value="maker-unitig_41291-snap-gene-0.1"/>
</dbReference>
<feature type="compositionally biased region" description="Low complexity" evidence="1">
    <location>
        <begin position="336"/>
        <end position="360"/>
    </location>
</feature>
<feature type="region of interest" description="Disordered" evidence="1">
    <location>
        <begin position="1"/>
        <end position="22"/>
    </location>
</feature>